<evidence type="ECO:0000313" key="4">
    <source>
        <dbReference type="EMBL" id="TFK43375.1"/>
    </source>
</evidence>
<dbReference type="InterPro" id="IPR004104">
    <property type="entry name" value="Gfo/Idh/MocA-like_OxRdtase_C"/>
</dbReference>
<dbReference type="InterPro" id="IPR051450">
    <property type="entry name" value="Gfo/Idh/MocA_Oxidoreductases"/>
</dbReference>
<organism evidence="4 5">
    <name type="scientific">Crucibulum laeve</name>
    <dbReference type="NCBI Taxonomy" id="68775"/>
    <lineage>
        <taxon>Eukaryota</taxon>
        <taxon>Fungi</taxon>
        <taxon>Dikarya</taxon>
        <taxon>Basidiomycota</taxon>
        <taxon>Agaricomycotina</taxon>
        <taxon>Agaricomycetes</taxon>
        <taxon>Agaricomycetidae</taxon>
        <taxon>Agaricales</taxon>
        <taxon>Agaricineae</taxon>
        <taxon>Nidulariaceae</taxon>
        <taxon>Crucibulum</taxon>
    </lineage>
</organism>
<feature type="domain" description="Gfo/Idh/MocA-like oxidoreductase N-terminal" evidence="2">
    <location>
        <begin position="44"/>
        <end position="176"/>
    </location>
</feature>
<dbReference type="AlphaFoldDB" id="A0A5C3MFF2"/>
<keyword evidence="5" id="KW-1185">Reference proteome</keyword>
<dbReference type="InterPro" id="IPR036291">
    <property type="entry name" value="NAD(P)-bd_dom_sf"/>
</dbReference>
<reference evidence="4 5" key="1">
    <citation type="journal article" date="2019" name="Nat. Ecol. Evol.">
        <title>Megaphylogeny resolves global patterns of mushroom evolution.</title>
        <authorList>
            <person name="Varga T."/>
            <person name="Krizsan K."/>
            <person name="Foldi C."/>
            <person name="Dima B."/>
            <person name="Sanchez-Garcia M."/>
            <person name="Sanchez-Ramirez S."/>
            <person name="Szollosi G.J."/>
            <person name="Szarkandi J.G."/>
            <person name="Papp V."/>
            <person name="Albert L."/>
            <person name="Andreopoulos W."/>
            <person name="Angelini C."/>
            <person name="Antonin V."/>
            <person name="Barry K.W."/>
            <person name="Bougher N.L."/>
            <person name="Buchanan P."/>
            <person name="Buyck B."/>
            <person name="Bense V."/>
            <person name="Catcheside P."/>
            <person name="Chovatia M."/>
            <person name="Cooper J."/>
            <person name="Damon W."/>
            <person name="Desjardin D."/>
            <person name="Finy P."/>
            <person name="Geml J."/>
            <person name="Haridas S."/>
            <person name="Hughes K."/>
            <person name="Justo A."/>
            <person name="Karasinski D."/>
            <person name="Kautmanova I."/>
            <person name="Kiss B."/>
            <person name="Kocsube S."/>
            <person name="Kotiranta H."/>
            <person name="LaButti K.M."/>
            <person name="Lechner B.E."/>
            <person name="Liimatainen K."/>
            <person name="Lipzen A."/>
            <person name="Lukacs Z."/>
            <person name="Mihaltcheva S."/>
            <person name="Morgado L.N."/>
            <person name="Niskanen T."/>
            <person name="Noordeloos M.E."/>
            <person name="Ohm R.A."/>
            <person name="Ortiz-Santana B."/>
            <person name="Ovrebo C."/>
            <person name="Racz N."/>
            <person name="Riley R."/>
            <person name="Savchenko A."/>
            <person name="Shiryaev A."/>
            <person name="Soop K."/>
            <person name="Spirin V."/>
            <person name="Szebenyi C."/>
            <person name="Tomsovsky M."/>
            <person name="Tulloss R.E."/>
            <person name="Uehling J."/>
            <person name="Grigoriev I.V."/>
            <person name="Vagvolgyi C."/>
            <person name="Papp T."/>
            <person name="Martin F.M."/>
            <person name="Miettinen O."/>
            <person name="Hibbett D.S."/>
            <person name="Nagy L.G."/>
        </authorList>
    </citation>
    <scope>NUCLEOTIDE SEQUENCE [LARGE SCALE GENOMIC DNA]</scope>
    <source>
        <strain evidence="4 5">CBS 166.37</strain>
    </source>
</reference>
<dbReference type="Pfam" id="PF01408">
    <property type="entry name" value="GFO_IDH_MocA"/>
    <property type="match status" value="1"/>
</dbReference>
<dbReference type="GO" id="GO:0000166">
    <property type="term" value="F:nucleotide binding"/>
    <property type="evidence" value="ECO:0007669"/>
    <property type="project" value="InterPro"/>
</dbReference>
<evidence type="ECO:0000259" key="3">
    <source>
        <dbReference type="Pfam" id="PF02894"/>
    </source>
</evidence>
<name>A0A5C3MFF2_9AGAR</name>
<feature type="region of interest" description="Disordered" evidence="1">
    <location>
        <begin position="1"/>
        <end position="41"/>
    </location>
</feature>
<dbReference type="InterPro" id="IPR000683">
    <property type="entry name" value="Gfo/Idh/MocA-like_OxRdtase_N"/>
</dbReference>
<dbReference type="Gene3D" id="3.40.50.720">
    <property type="entry name" value="NAD(P)-binding Rossmann-like Domain"/>
    <property type="match status" value="1"/>
</dbReference>
<dbReference type="SUPFAM" id="SSF51735">
    <property type="entry name" value="NAD(P)-binding Rossmann-fold domains"/>
    <property type="match status" value="1"/>
</dbReference>
<feature type="domain" description="Gfo/Idh/MocA-like oxidoreductase C-terminal" evidence="3">
    <location>
        <begin position="192"/>
        <end position="462"/>
    </location>
</feature>
<evidence type="ECO:0000259" key="2">
    <source>
        <dbReference type="Pfam" id="PF01408"/>
    </source>
</evidence>
<sequence>MASLLSNTKNLWRKSVKPKDSSHSHPHMQASTQTDSSASPSDPITIAVIGCGQRGKAYTKYALSSPDRCKVVAIAEPRPKTQKHFADLHKVDQTLVFTTWRDLHAASAETISTVGRRLADAVIIAVQDQQHLTVALAFAEQGYHILCEKPMATRLEDCIKMEMAVKKAGIIFGMGHVLRYSPYNKDITDIVRSGALGELINVVHVEPVGYYHFAHSYVRGNWSTEKDSSFSLMTKSCHDIDILCHWFSPLKPARVSSFGSLQHFRKSGKPTAAGNATRCLDCPVEKDCPYSAKKLYLDPVSHGNTGWPVETIVDGLPDIENVTDALKNGPYGKCVYESDNDVCDHQVVNMEFSNGTTASFTMVAYSSVICERQTRMHFSHGEIVGNMHTFTVTDFRKHTSKVHRPNSEGGGHGGGDTGLIRAFVEAVRTGRQEELGTSVEEVLNSHLTVFAAETSRKEGRVIDCGAFETEAREKVSTELSSREQ</sequence>
<dbReference type="Gene3D" id="3.30.360.10">
    <property type="entry name" value="Dihydrodipicolinate Reductase, domain 2"/>
    <property type="match status" value="1"/>
</dbReference>
<dbReference type="PANTHER" id="PTHR43377:SF12">
    <property type="entry name" value="BINDING ROSSMANN FOLD OXIDOREDUCTASE, PUTATIVE (AFU_ORTHOLOGUE AFUA_3G11840)-RELATED"/>
    <property type="match status" value="1"/>
</dbReference>
<proteinExistence type="predicted"/>
<feature type="compositionally biased region" description="Polar residues" evidence="1">
    <location>
        <begin position="1"/>
        <end position="10"/>
    </location>
</feature>
<dbReference type="OrthoDB" id="64915at2759"/>
<feature type="compositionally biased region" description="Polar residues" evidence="1">
    <location>
        <begin position="29"/>
        <end position="41"/>
    </location>
</feature>
<evidence type="ECO:0000313" key="5">
    <source>
        <dbReference type="Proteomes" id="UP000308652"/>
    </source>
</evidence>
<dbReference type="PANTHER" id="PTHR43377">
    <property type="entry name" value="BILIVERDIN REDUCTASE A"/>
    <property type="match status" value="1"/>
</dbReference>
<protein>
    <recommendedName>
        <fullName evidence="6">Streptomycin biosynthesis protein StrI</fullName>
    </recommendedName>
</protein>
<dbReference type="Pfam" id="PF02894">
    <property type="entry name" value="GFO_IDH_MocA_C"/>
    <property type="match status" value="1"/>
</dbReference>
<dbReference type="STRING" id="68775.A0A5C3MFF2"/>
<dbReference type="SUPFAM" id="SSF55347">
    <property type="entry name" value="Glyceraldehyde-3-phosphate dehydrogenase-like, C-terminal domain"/>
    <property type="match status" value="1"/>
</dbReference>
<evidence type="ECO:0000256" key="1">
    <source>
        <dbReference type="SAM" id="MobiDB-lite"/>
    </source>
</evidence>
<dbReference type="EMBL" id="ML213591">
    <property type="protein sequence ID" value="TFK43375.1"/>
    <property type="molecule type" value="Genomic_DNA"/>
</dbReference>
<gene>
    <name evidence="4" type="ORF">BDQ12DRAFT_176526</name>
</gene>
<evidence type="ECO:0008006" key="6">
    <source>
        <dbReference type="Google" id="ProtNLM"/>
    </source>
</evidence>
<dbReference type="Proteomes" id="UP000308652">
    <property type="component" value="Unassembled WGS sequence"/>
</dbReference>
<accession>A0A5C3MFF2</accession>